<dbReference type="Pfam" id="PF13700">
    <property type="entry name" value="DUF4158"/>
    <property type="match status" value="1"/>
</dbReference>
<evidence type="ECO:0000313" key="7">
    <source>
        <dbReference type="EMBL" id="PHM39146.1"/>
    </source>
</evidence>
<organism evidence="8 9">
    <name type="scientific">Xenorhabdus mauleonii</name>
    <dbReference type="NCBI Taxonomy" id="351675"/>
    <lineage>
        <taxon>Bacteria</taxon>
        <taxon>Pseudomonadati</taxon>
        <taxon>Pseudomonadota</taxon>
        <taxon>Gammaproteobacteria</taxon>
        <taxon>Enterobacterales</taxon>
        <taxon>Morganellaceae</taxon>
        <taxon>Xenorhabdus</taxon>
    </lineage>
</organism>
<accession>A0A1I3SFK9</accession>
<dbReference type="OrthoDB" id="5292689at2"/>
<evidence type="ECO:0000256" key="2">
    <source>
        <dbReference type="ARBA" id="ARBA00022578"/>
    </source>
</evidence>
<reference evidence="8" key="2">
    <citation type="submission" date="2016-10" db="EMBL/GenBank/DDBJ databases">
        <authorList>
            <person name="de Groot N.N."/>
        </authorList>
    </citation>
    <scope>NUCLEOTIDE SEQUENCE [LARGE SCALE GENOMIC DNA]</scope>
    <source>
        <strain evidence="8">DSM 17908</strain>
    </source>
</reference>
<dbReference type="STRING" id="351675.SAMN05421680_11172"/>
<dbReference type="EMBL" id="NITY01000012">
    <property type="protein sequence ID" value="PHM39146.1"/>
    <property type="molecule type" value="Genomic_DNA"/>
</dbReference>
<gene>
    <name evidence="8" type="ORF">SAMN05421680_11172</name>
    <name evidence="7" type="ORF">Xmau_03051</name>
</gene>
<keyword evidence="2" id="KW-0815">Transposition</keyword>
<reference evidence="7 10" key="3">
    <citation type="journal article" date="2017" name="Nat. Microbiol.">
        <title>Natural product diversity associated with the nematode symbionts Photorhabdus and Xenorhabdus.</title>
        <authorList>
            <person name="Tobias N.J."/>
            <person name="Wolff H."/>
            <person name="Djahanschiri B."/>
            <person name="Grundmann F."/>
            <person name="Kronenwerth M."/>
            <person name="Shi Y.M."/>
            <person name="Simonyi S."/>
            <person name="Grun P."/>
            <person name="Shapiro-Ilan D."/>
            <person name="Pidot S.J."/>
            <person name="Stinear T.P."/>
            <person name="Ebersberger I."/>
            <person name="Bode H.B."/>
        </authorList>
    </citation>
    <scope>NUCLEOTIDE SEQUENCE [LARGE SCALE GENOMIC DNA]</scope>
    <source>
        <strain evidence="7 10">DSM 17908</strain>
    </source>
</reference>
<name>A0A1I3SFK9_9GAMM</name>
<keyword evidence="4" id="KW-0233">DNA recombination</keyword>
<dbReference type="InterPro" id="IPR025296">
    <property type="entry name" value="DUF4158"/>
</dbReference>
<evidence type="ECO:0000256" key="1">
    <source>
        <dbReference type="ARBA" id="ARBA00009402"/>
    </source>
</evidence>
<sequence>MQPTRPSRIQILKTDEIDELYRRPEFSQTEREEYFALNDTLLEHIRAIEKLENRIYFILFIGYFRAKPVIPKFHLKDVRPDVMYICQTYFSGAKPRYTELAKSTRSRLINQVLALLSFEQLTPAITDNLVLRLQDVAIIYADPRYMFDECIAFFSQQRIALPAYSTIQTLITRTLSAERKRTEAILSRQMSENTVNTLQSIMADKGLLNSLSGYKGSARSFSPSELERELNTHRTIKSIYPELKSLLEALRLSRGNRLYYASVVKHRSVYKIRRMPKWQGLLYLCCYLFFRYRENNDRLVTAFCYLVTKHHESAKTFAQQKIAEELEVVRNKLKYAGNVLSLFVDNTLSDSVPFGEIRKQAFSLIDEGDMRKISQHLCKENFDLIDYQWQYTDKHARRTSNSLRKLFRAIDIECSPDQPLIAAQITTAKADLDKHKRITCVTQEFIRPRDLRYLLDGDDIHLQRFEFYLYHRIDHMINSGRIYVTESEKNKRLEDDLIPVDVWMKEKPELIEKTGLNRLSEPITQTLMQLETRLNTLFDRVTANINADANDFVKCQPRSNRLTWSLANRRWKAGIDNPVYSQLKHKGIIEIMSYVNRKTGYLSALENMTTYKKESEKREGDLIACIFGNGANYGLHRIAAVFDRSVGALRAVNDSYIRPETTHAANDIISNAIARLPIFKYYTINEAAPFGSIDGQKHGCRINTFKARFSAKYFRKGKGVSALSLVVNHVPVNTVVNAPNEFEGHFAFDLLYNNSSDIQPLSVSTDNHGINNVNFALLDIFGYQFAPRYAKFKKIFEELFDITLLGEKLHISLKKQIKYKLIMEEWEHIQHIVCSLSRKATNQSTVVRKLSNGKRSHSTLSALREYDRLVKCIYLLEYVDNQTLRQFVQQALNRGEAYHQLRRAIASVNGNQFRGGNDYQVEQWNDCARLIANCIIYYNSALLSGLVERFEKQGNSEAIEILANLSPVAWSHIQLAGNYIFAEQSDTFSLDSLLENVDPLLESKMDDSDEYDAYEEAG</sequence>
<dbReference type="InterPro" id="IPR047653">
    <property type="entry name" value="Tn3-like_transpos"/>
</dbReference>
<dbReference type="GO" id="GO:0003677">
    <property type="term" value="F:DNA binding"/>
    <property type="evidence" value="ECO:0007669"/>
    <property type="project" value="UniProtKB-KW"/>
</dbReference>
<dbReference type="Pfam" id="PF01526">
    <property type="entry name" value="DDE_Tnp_Tn3"/>
    <property type="match status" value="1"/>
</dbReference>
<feature type="domain" description="DUF4158" evidence="6">
    <location>
        <begin position="11"/>
        <end position="173"/>
    </location>
</feature>
<dbReference type="AlphaFoldDB" id="A0A1I3SFK9"/>
<comment type="similarity">
    <text evidence="1">Belongs to the transposase 7 family.</text>
</comment>
<proteinExistence type="inferred from homology"/>
<reference evidence="9" key="1">
    <citation type="submission" date="2016-10" db="EMBL/GenBank/DDBJ databases">
        <authorList>
            <person name="Varghese N."/>
            <person name="Submissions S."/>
        </authorList>
    </citation>
    <scope>NUCLEOTIDE SEQUENCE [LARGE SCALE GENOMIC DNA]</scope>
    <source>
        <strain evidence="9">DSM 17908</strain>
    </source>
</reference>
<evidence type="ECO:0000256" key="4">
    <source>
        <dbReference type="ARBA" id="ARBA00023172"/>
    </source>
</evidence>
<dbReference type="Proteomes" id="UP000224607">
    <property type="component" value="Unassembled WGS sequence"/>
</dbReference>
<evidence type="ECO:0000259" key="6">
    <source>
        <dbReference type="Pfam" id="PF13700"/>
    </source>
</evidence>
<dbReference type="EMBL" id="FORG01000011">
    <property type="protein sequence ID" value="SFJ56752.1"/>
    <property type="molecule type" value="Genomic_DNA"/>
</dbReference>
<feature type="domain" description="Tn3 transposase DDE" evidence="5">
    <location>
        <begin position="590"/>
        <end position="979"/>
    </location>
</feature>
<evidence type="ECO:0000313" key="10">
    <source>
        <dbReference type="Proteomes" id="UP000224607"/>
    </source>
</evidence>
<dbReference type="GO" id="GO:0004803">
    <property type="term" value="F:transposase activity"/>
    <property type="evidence" value="ECO:0007669"/>
    <property type="project" value="InterPro"/>
</dbReference>
<evidence type="ECO:0000313" key="9">
    <source>
        <dbReference type="Proteomes" id="UP000198919"/>
    </source>
</evidence>
<dbReference type="Proteomes" id="UP000198919">
    <property type="component" value="Unassembled WGS sequence"/>
</dbReference>
<protein>
    <submittedName>
        <fullName evidence="7 8">Transposase</fullName>
    </submittedName>
</protein>
<dbReference type="NCBIfam" id="NF033527">
    <property type="entry name" value="transpos_Tn3"/>
    <property type="match status" value="1"/>
</dbReference>
<evidence type="ECO:0000259" key="5">
    <source>
        <dbReference type="Pfam" id="PF01526"/>
    </source>
</evidence>
<evidence type="ECO:0000313" key="8">
    <source>
        <dbReference type="EMBL" id="SFJ56752.1"/>
    </source>
</evidence>
<dbReference type="RefSeq" id="WP_092511289.1">
    <property type="nucleotide sequence ID" value="NZ_CAWNQB010000004.1"/>
</dbReference>
<keyword evidence="10" id="KW-1185">Reference proteome</keyword>
<keyword evidence="3" id="KW-0238">DNA-binding</keyword>
<dbReference type="GO" id="GO:0006313">
    <property type="term" value="P:DNA transposition"/>
    <property type="evidence" value="ECO:0007669"/>
    <property type="project" value="InterPro"/>
</dbReference>
<evidence type="ECO:0000256" key="3">
    <source>
        <dbReference type="ARBA" id="ARBA00023125"/>
    </source>
</evidence>
<dbReference type="InterPro" id="IPR002513">
    <property type="entry name" value="Tn3_Tnp_DDE_dom"/>
</dbReference>